<sequence length="96" mass="11094">MQKVEEEAQEAWDKTYTLPNLVEKKVLRYLEMEPRIPLSQFRPPPFRSTPPLLGGTHGPFITPAELSALPAHIRASFEREEFDMSVLEWERGRNSA</sequence>
<reference evidence="1" key="1">
    <citation type="submission" date="2021-01" db="EMBL/GenBank/DDBJ databases">
        <authorList>
            <person name="Corre E."/>
            <person name="Pelletier E."/>
            <person name="Niang G."/>
            <person name="Scheremetjew M."/>
            <person name="Finn R."/>
            <person name="Kale V."/>
            <person name="Holt S."/>
            <person name="Cochrane G."/>
            <person name="Meng A."/>
            <person name="Brown T."/>
            <person name="Cohen L."/>
        </authorList>
    </citation>
    <scope>NUCLEOTIDE SEQUENCE</scope>
    <source>
        <strain evidence="1">UTEX LB 985</strain>
    </source>
</reference>
<accession>A0A7S2GD61</accession>
<name>A0A7S2GD61_9EUKA</name>
<dbReference type="AlphaFoldDB" id="A0A7S2GD61"/>
<organism evidence="1">
    <name type="scientific">Haptolina brevifila</name>
    <dbReference type="NCBI Taxonomy" id="156173"/>
    <lineage>
        <taxon>Eukaryota</taxon>
        <taxon>Haptista</taxon>
        <taxon>Haptophyta</taxon>
        <taxon>Prymnesiophyceae</taxon>
        <taxon>Prymnesiales</taxon>
        <taxon>Prymnesiaceae</taxon>
        <taxon>Haptolina</taxon>
    </lineage>
</organism>
<gene>
    <name evidence="1" type="ORF">CBRE1094_LOCUS13247</name>
</gene>
<evidence type="ECO:0000313" key="1">
    <source>
        <dbReference type="EMBL" id="CAD9441850.1"/>
    </source>
</evidence>
<dbReference type="EMBL" id="HBGU01024385">
    <property type="protein sequence ID" value="CAD9441850.1"/>
    <property type="molecule type" value="Transcribed_RNA"/>
</dbReference>
<protein>
    <submittedName>
        <fullName evidence="1">Uncharacterized protein</fullName>
    </submittedName>
</protein>
<proteinExistence type="predicted"/>